<protein>
    <submittedName>
        <fullName evidence="2">Uncharacterized protein</fullName>
    </submittedName>
</protein>
<organism evidence="2 3">
    <name type="scientific">Paludisphaera mucosa</name>
    <dbReference type="NCBI Taxonomy" id="3030827"/>
    <lineage>
        <taxon>Bacteria</taxon>
        <taxon>Pseudomonadati</taxon>
        <taxon>Planctomycetota</taxon>
        <taxon>Planctomycetia</taxon>
        <taxon>Isosphaerales</taxon>
        <taxon>Isosphaeraceae</taxon>
        <taxon>Paludisphaera</taxon>
    </lineage>
</organism>
<dbReference type="EMBL" id="JARRAG010000002">
    <property type="protein sequence ID" value="MDG3006705.1"/>
    <property type="molecule type" value="Genomic_DNA"/>
</dbReference>
<dbReference type="Proteomes" id="UP001216907">
    <property type="component" value="Unassembled WGS sequence"/>
</dbReference>
<reference evidence="2 3" key="1">
    <citation type="submission" date="2023-03" db="EMBL/GenBank/DDBJ databases">
        <title>Paludisphaera mucosa sp. nov. a novel planctomycete from northern fen.</title>
        <authorList>
            <person name="Ivanova A."/>
        </authorList>
    </citation>
    <scope>NUCLEOTIDE SEQUENCE [LARGE SCALE GENOMIC DNA]</scope>
    <source>
        <strain evidence="2 3">Pla2</strain>
    </source>
</reference>
<accession>A0ABT6FGL0</accession>
<dbReference type="RefSeq" id="WP_277862998.1">
    <property type="nucleotide sequence ID" value="NZ_JARRAG010000002.1"/>
</dbReference>
<proteinExistence type="predicted"/>
<feature type="compositionally biased region" description="Low complexity" evidence="1">
    <location>
        <begin position="45"/>
        <end position="62"/>
    </location>
</feature>
<name>A0ABT6FGL0_9BACT</name>
<evidence type="ECO:0000313" key="2">
    <source>
        <dbReference type="EMBL" id="MDG3006705.1"/>
    </source>
</evidence>
<evidence type="ECO:0000256" key="1">
    <source>
        <dbReference type="SAM" id="MobiDB-lite"/>
    </source>
</evidence>
<comment type="caution">
    <text evidence="2">The sequence shown here is derived from an EMBL/GenBank/DDBJ whole genome shotgun (WGS) entry which is preliminary data.</text>
</comment>
<keyword evidence="3" id="KW-1185">Reference proteome</keyword>
<evidence type="ECO:0000313" key="3">
    <source>
        <dbReference type="Proteomes" id="UP001216907"/>
    </source>
</evidence>
<gene>
    <name evidence="2" type="ORF">PZE19_23295</name>
</gene>
<sequence length="62" mass="6320">MSARLLTPRRLQALGMVVIGGLLGYAIAASWNRLAVEPAADREPPAAAAPSAGVEAAPAPRE</sequence>
<feature type="region of interest" description="Disordered" evidence="1">
    <location>
        <begin position="39"/>
        <end position="62"/>
    </location>
</feature>